<organism evidence="3 4">
    <name type="scientific">Chondromyces crocatus</name>
    <dbReference type="NCBI Taxonomy" id="52"/>
    <lineage>
        <taxon>Bacteria</taxon>
        <taxon>Pseudomonadati</taxon>
        <taxon>Myxococcota</taxon>
        <taxon>Polyangia</taxon>
        <taxon>Polyangiales</taxon>
        <taxon>Polyangiaceae</taxon>
        <taxon>Chondromyces</taxon>
    </lineage>
</organism>
<dbReference type="KEGG" id="ccro:CMC5_059360"/>
<dbReference type="RefSeq" id="WP_050433464.1">
    <property type="nucleotide sequence ID" value="NZ_CP012159.1"/>
</dbReference>
<keyword evidence="2" id="KW-0732">Signal</keyword>
<dbReference type="OrthoDB" id="5526091at2"/>
<feature type="signal peptide" evidence="2">
    <location>
        <begin position="1"/>
        <end position="24"/>
    </location>
</feature>
<evidence type="ECO:0000313" key="4">
    <source>
        <dbReference type="Proteomes" id="UP000067626"/>
    </source>
</evidence>
<feature type="compositionally biased region" description="Pro residues" evidence="1">
    <location>
        <begin position="54"/>
        <end position="71"/>
    </location>
</feature>
<keyword evidence="4" id="KW-1185">Reference proteome</keyword>
<dbReference type="AlphaFoldDB" id="A0A0K1ELG7"/>
<evidence type="ECO:0000256" key="2">
    <source>
        <dbReference type="SAM" id="SignalP"/>
    </source>
</evidence>
<feature type="region of interest" description="Disordered" evidence="1">
    <location>
        <begin position="50"/>
        <end position="84"/>
    </location>
</feature>
<dbReference type="EMBL" id="CP012159">
    <property type="protein sequence ID" value="AKT41725.1"/>
    <property type="molecule type" value="Genomic_DNA"/>
</dbReference>
<dbReference type="PROSITE" id="PS51257">
    <property type="entry name" value="PROKAR_LIPOPROTEIN"/>
    <property type="match status" value="1"/>
</dbReference>
<sequence>MSSKFHVSLLIPALLGGAAFIACAPAGEFDDDSAEDLTGEAEQQAICTTCGGDPPDPPDPGEPPPYTPPPCSATHTNPASPTPWLNAPSSMHRYAGRYADRSGFPMGFLNYHKANYGQGTVWGTFLINQHGYAGWEDVPQTTLGNPNVNDIPAMMRAAHTIAVARGHAAGMPTFEEAVKNGVHVKGIVFFPQSGVEIRDVHPCELGYPNINDYSQMFRGANDYGVRNGLYATYPTFHTLSTSQGTRHRLVGFKAGKTEWRDVREADLFTTCGGAGQFPCSGQCDTGVNHFWDDRCQAGPKPPPCGNYNQQCCSGGCNFSTLYCSAQNVCEQHGSSTSSTFVGMSRDPANFFRFINNNVPNPVFSPTHATITSIENTSGHAMQLRHVDVNGVPAVINLNAGQTVSQPFTGLTVAGSWSADLSGVTQTNSPSSISVKVQY</sequence>
<evidence type="ECO:0000256" key="1">
    <source>
        <dbReference type="SAM" id="MobiDB-lite"/>
    </source>
</evidence>
<accession>A0A0K1ELG7</accession>
<evidence type="ECO:0000313" key="3">
    <source>
        <dbReference type="EMBL" id="AKT41725.1"/>
    </source>
</evidence>
<feature type="chain" id="PRO_5005459618" evidence="2">
    <location>
        <begin position="25"/>
        <end position="438"/>
    </location>
</feature>
<reference evidence="3 4" key="1">
    <citation type="submission" date="2015-07" db="EMBL/GenBank/DDBJ databases">
        <title>Genome analysis of myxobacterium Chondromyces crocatus Cm c5 reveals a high potential for natural compound synthesis and the genetic basis for the loss of fruiting body formation.</title>
        <authorList>
            <person name="Zaburannyi N."/>
            <person name="Bunk B."/>
            <person name="Maier J."/>
            <person name="Overmann J."/>
            <person name="Mueller R."/>
        </authorList>
    </citation>
    <scope>NUCLEOTIDE SEQUENCE [LARGE SCALE GENOMIC DNA]</scope>
    <source>
        <strain evidence="3 4">Cm c5</strain>
    </source>
</reference>
<dbReference type="Proteomes" id="UP000067626">
    <property type="component" value="Chromosome"/>
</dbReference>
<proteinExistence type="predicted"/>
<protein>
    <submittedName>
        <fullName evidence="3">Uncharacterized protein</fullName>
    </submittedName>
</protein>
<name>A0A0K1ELG7_CHOCO</name>
<gene>
    <name evidence="3" type="ORF">CMC5_059360</name>
</gene>